<dbReference type="KEGG" id="mama:GII36_00795"/>
<dbReference type="EMBL" id="CP045921">
    <property type="protein sequence ID" value="QHN42397.1"/>
    <property type="molecule type" value="Genomic_DNA"/>
</dbReference>
<accession>A0A857MSG7</accession>
<dbReference type="RefSeq" id="WP_260763697.1">
    <property type="nucleotide sequence ID" value="NZ_CP045921.1"/>
</dbReference>
<evidence type="ECO:0000313" key="2">
    <source>
        <dbReference type="Proteomes" id="UP001059824"/>
    </source>
</evidence>
<name>A0A857MSG7_9BACT</name>
<protein>
    <submittedName>
        <fullName evidence="1">Uncharacterized protein</fullName>
    </submittedName>
</protein>
<dbReference type="AlphaFoldDB" id="A0A857MSG7"/>
<evidence type="ECO:0000313" key="1">
    <source>
        <dbReference type="EMBL" id="QHN42397.1"/>
    </source>
</evidence>
<sequence length="126" mass="14428">MPEYGLNYQEICELRRVCTQLDNPVRFEEYFALRDIEFTHADVLLALTLPLPASEHQRLKRAGGSMEELEVLTQALYDADKFLDHVEEALAEYIHLRCAKSIPRSKAMDALFAKYGLTLPLPCTII</sequence>
<keyword evidence="2" id="KW-1185">Reference proteome</keyword>
<dbReference type="Proteomes" id="UP001059824">
    <property type="component" value="Chromosome"/>
</dbReference>
<organism evidence="1 2">
    <name type="scientific">Candidatus Mycosynbacter amalyticus</name>
    <dbReference type="NCBI Taxonomy" id="2665156"/>
    <lineage>
        <taxon>Bacteria</taxon>
        <taxon>Candidatus Saccharimonadota</taxon>
        <taxon>Candidatus Saccharimonadota incertae sedis</taxon>
        <taxon>Candidatus Mycosynbacter</taxon>
    </lineage>
</organism>
<proteinExistence type="predicted"/>
<gene>
    <name evidence="1" type="ORF">GII36_00795</name>
</gene>
<reference evidence="1" key="1">
    <citation type="journal article" date="2021" name="Nat. Microbiol.">
        <title>Cocultivation of an ultrasmall environmental parasitic bacterium with lytic ability against bacteria associated with wastewater foams.</title>
        <authorList>
            <person name="Batinovic S."/>
            <person name="Rose J.J.A."/>
            <person name="Ratcliffe J."/>
            <person name="Seviour R.J."/>
            <person name="Petrovski S."/>
        </authorList>
    </citation>
    <scope>NUCLEOTIDE SEQUENCE</scope>
    <source>
        <strain evidence="1">JR1</strain>
    </source>
</reference>